<evidence type="ECO:0000259" key="1">
    <source>
        <dbReference type="PROSITE" id="PS51729"/>
    </source>
</evidence>
<dbReference type="PANTHER" id="PTHR31435:SF10">
    <property type="entry name" value="BSR4717 PROTEIN"/>
    <property type="match status" value="1"/>
</dbReference>
<feature type="domain" description="N-acetyltransferase" evidence="1">
    <location>
        <begin position="9"/>
        <end position="94"/>
    </location>
</feature>
<gene>
    <name evidence="2" type="ORF">BN961_01376</name>
</gene>
<dbReference type="Gene3D" id="3.40.630.30">
    <property type="match status" value="1"/>
</dbReference>
<dbReference type="STRING" id="1035.BN961_01376"/>
<dbReference type="Pfam" id="PF14542">
    <property type="entry name" value="Acetyltransf_CG"/>
    <property type="match status" value="1"/>
</dbReference>
<evidence type="ECO:0000313" key="2">
    <source>
        <dbReference type="EMBL" id="CEG07970.1"/>
    </source>
</evidence>
<evidence type="ECO:0000313" key="3">
    <source>
        <dbReference type="Proteomes" id="UP000035762"/>
    </source>
</evidence>
<reference evidence="2 3" key="1">
    <citation type="journal article" date="2014" name="Genome Announc.">
        <title>Genome Sequence of Afipia felis Strain 76713, Isolated in Hospital Water Using an Amoeba Co-Culture Procedure.</title>
        <authorList>
            <person name="Benamar S."/>
            <person name="La Scola B."/>
            <person name="Croce O."/>
        </authorList>
    </citation>
    <scope>NUCLEOTIDE SEQUENCE [LARGE SCALE GENOMIC DNA]</scope>
    <source>
        <strain evidence="2 3">76713</strain>
    </source>
</reference>
<dbReference type="SUPFAM" id="SSF55729">
    <property type="entry name" value="Acyl-CoA N-acyltransferases (Nat)"/>
    <property type="match status" value="1"/>
</dbReference>
<dbReference type="InterPro" id="IPR031165">
    <property type="entry name" value="GNAT_YJDJ"/>
</dbReference>
<dbReference type="InterPro" id="IPR045057">
    <property type="entry name" value="Gcn5-rel_NAT"/>
</dbReference>
<dbReference type="EMBL" id="CCAZ020000001">
    <property type="protein sequence ID" value="CEG07970.1"/>
    <property type="molecule type" value="Genomic_DNA"/>
</dbReference>
<keyword evidence="3" id="KW-1185">Reference proteome</keyword>
<name>A0A090MKJ0_AFIFE</name>
<dbReference type="Proteomes" id="UP000035762">
    <property type="component" value="Unassembled WGS sequence"/>
</dbReference>
<comment type="caution">
    <text evidence="2">The sequence shown here is derived from an EMBL/GenBank/DDBJ whole genome shotgun (WGS) entry which is preliminary data.</text>
</comment>
<dbReference type="InterPro" id="IPR016181">
    <property type="entry name" value="Acyl_CoA_acyltransferase"/>
</dbReference>
<sequence length="94" mass="10381">MGETMGTVQDNPTEGRYELTVDGHLAATYYKLSDGVITFVHTEVPKELGGRGIGSQLVKGALDDVRSRHIKVFPQCPFVKAYIDKHADYADLLK</sequence>
<accession>A0A090MKJ0</accession>
<protein>
    <recommendedName>
        <fullName evidence="1">N-acetyltransferase domain-containing protein</fullName>
    </recommendedName>
</protein>
<dbReference type="AlphaFoldDB" id="A0A090MKJ0"/>
<dbReference type="PROSITE" id="PS51729">
    <property type="entry name" value="GNAT_YJDJ"/>
    <property type="match status" value="1"/>
</dbReference>
<proteinExistence type="predicted"/>
<dbReference type="PANTHER" id="PTHR31435">
    <property type="entry name" value="PROTEIN NATD1"/>
    <property type="match status" value="1"/>
</dbReference>
<organism evidence="2 3">
    <name type="scientific">Afipia felis</name>
    <name type="common">Cat scratch disease bacillus</name>
    <dbReference type="NCBI Taxonomy" id="1035"/>
    <lineage>
        <taxon>Bacteria</taxon>
        <taxon>Pseudomonadati</taxon>
        <taxon>Pseudomonadota</taxon>
        <taxon>Alphaproteobacteria</taxon>
        <taxon>Hyphomicrobiales</taxon>
        <taxon>Nitrobacteraceae</taxon>
        <taxon>Afipia</taxon>
    </lineage>
</organism>